<keyword evidence="2" id="KW-0472">Membrane</keyword>
<proteinExistence type="predicted"/>
<name>A0ABP5SK25_9PSEU</name>
<keyword evidence="1" id="KW-0732">Signal</keyword>
<dbReference type="RefSeq" id="WP_344126104.1">
    <property type="nucleotide sequence ID" value="NZ_BAAARA010000001.1"/>
</dbReference>
<evidence type="ECO:0000313" key="4">
    <source>
        <dbReference type="EMBL" id="GAA2332997.1"/>
    </source>
</evidence>
<gene>
    <name evidence="4" type="ORF">GCM10009854_05510</name>
</gene>
<dbReference type="PANTHER" id="PTHR30570">
    <property type="entry name" value="PERIPLASMIC PHOSPHATE BINDING COMPONENT OF PHOSPHATE ABC TRANSPORTER"/>
    <property type="match status" value="1"/>
</dbReference>
<keyword evidence="2" id="KW-0812">Transmembrane</keyword>
<evidence type="ECO:0000256" key="2">
    <source>
        <dbReference type="SAM" id="Phobius"/>
    </source>
</evidence>
<dbReference type="Pfam" id="PF12849">
    <property type="entry name" value="PBP_like_2"/>
    <property type="match status" value="1"/>
</dbReference>
<dbReference type="EMBL" id="BAAARA010000001">
    <property type="protein sequence ID" value="GAA2332997.1"/>
    <property type="molecule type" value="Genomic_DNA"/>
</dbReference>
<dbReference type="PANTHER" id="PTHR30570:SF1">
    <property type="entry name" value="PHOSPHATE-BINDING PROTEIN PSTS"/>
    <property type="match status" value="1"/>
</dbReference>
<dbReference type="InterPro" id="IPR024370">
    <property type="entry name" value="PBP_domain"/>
</dbReference>
<evidence type="ECO:0000313" key="5">
    <source>
        <dbReference type="Proteomes" id="UP001501218"/>
    </source>
</evidence>
<evidence type="ECO:0000256" key="1">
    <source>
        <dbReference type="ARBA" id="ARBA00022729"/>
    </source>
</evidence>
<dbReference type="Gene3D" id="3.40.190.10">
    <property type="entry name" value="Periplasmic binding protein-like II"/>
    <property type="match status" value="2"/>
</dbReference>
<accession>A0ABP5SK25</accession>
<dbReference type="Proteomes" id="UP001501218">
    <property type="component" value="Unassembled WGS sequence"/>
</dbReference>
<evidence type="ECO:0000259" key="3">
    <source>
        <dbReference type="Pfam" id="PF12849"/>
    </source>
</evidence>
<protein>
    <submittedName>
        <fullName evidence="4">Substrate-binding domain-containing protein</fullName>
    </submittedName>
</protein>
<sequence length="512" mass="55213">MSDVPWELILAIIGVLVPIAAFLWEFVVVGRKRLGYRVQMDTTPTRIGTNYAGAWQRLDREDGKRLTDPSFALLRVENVGSAPIDESDYASPEGEKVGLWARFPGRKVAGVVVTELSDSALEPYFVGADCGLGTHDVESETGTVGTVSLPKVKLNPRAHYKVLVVLERAGAGEFAEPDVVGTVSGGGDGKILRTKGQTGTPPTGTPRWAGALIAFLLMVGLAEPLIFELTEGEAVPLECAAGELTVVGSTAFESVLDEAVVTYENSCPEADIALQLGNSHDGLRDLNDRASAELLAFSDGEKGEQMPALVPRPMALLLFTVVINPKAGVHELSSPDLRRVFDGQVRNWQELGGRDLPVRIVDREADSGTRATFEERVLGRREPGENTGNCAAEPQGEVVRCRREGTSGLLDAVSKTPGAIGYSEVEAANDHQGVRPVLIDGQAATPDAVEEGVYPYWQTEYAYTYGVPASGSLPMSFMRYLTDQRGADIIRSHDKSPCQDLRNHVSCRPDQR</sequence>
<feature type="domain" description="PBP" evidence="3">
    <location>
        <begin position="239"/>
        <end position="483"/>
    </location>
</feature>
<keyword evidence="2" id="KW-1133">Transmembrane helix</keyword>
<keyword evidence="5" id="KW-1185">Reference proteome</keyword>
<reference evidence="5" key="1">
    <citation type="journal article" date="2019" name="Int. J. Syst. Evol. Microbiol.">
        <title>The Global Catalogue of Microorganisms (GCM) 10K type strain sequencing project: providing services to taxonomists for standard genome sequencing and annotation.</title>
        <authorList>
            <consortium name="The Broad Institute Genomics Platform"/>
            <consortium name="The Broad Institute Genome Sequencing Center for Infectious Disease"/>
            <person name="Wu L."/>
            <person name="Ma J."/>
        </authorList>
    </citation>
    <scope>NUCLEOTIDE SEQUENCE [LARGE SCALE GENOMIC DNA]</scope>
    <source>
        <strain evidence="5">JCM 16221</strain>
    </source>
</reference>
<feature type="transmembrane region" description="Helical" evidence="2">
    <location>
        <begin position="6"/>
        <end position="30"/>
    </location>
</feature>
<organism evidence="4 5">
    <name type="scientific">Saccharopolyspora halophila</name>
    <dbReference type="NCBI Taxonomy" id="405551"/>
    <lineage>
        <taxon>Bacteria</taxon>
        <taxon>Bacillati</taxon>
        <taxon>Actinomycetota</taxon>
        <taxon>Actinomycetes</taxon>
        <taxon>Pseudonocardiales</taxon>
        <taxon>Pseudonocardiaceae</taxon>
        <taxon>Saccharopolyspora</taxon>
    </lineage>
</organism>
<dbReference type="InterPro" id="IPR050811">
    <property type="entry name" value="Phosphate_ABC_transporter"/>
</dbReference>
<comment type="caution">
    <text evidence="4">The sequence shown here is derived from an EMBL/GenBank/DDBJ whole genome shotgun (WGS) entry which is preliminary data.</text>
</comment>
<dbReference type="SUPFAM" id="SSF53850">
    <property type="entry name" value="Periplasmic binding protein-like II"/>
    <property type="match status" value="1"/>
</dbReference>